<dbReference type="Proteomes" id="UP000183469">
    <property type="component" value="Unassembled WGS sequence"/>
</dbReference>
<dbReference type="OrthoDB" id="1844277at2"/>
<reference evidence="1 2" key="1">
    <citation type="submission" date="2016-10" db="EMBL/GenBank/DDBJ databases">
        <authorList>
            <person name="de Groot N.N."/>
        </authorList>
    </citation>
    <scope>NUCLEOTIDE SEQUENCE [LARGE SCALE GENOMIC DNA]</scope>
    <source>
        <strain evidence="1 2">DSM 2872</strain>
    </source>
</reference>
<evidence type="ECO:0000313" key="2">
    <source>
        <dbReference type="Proteomes" id="UP000183469"/>
    </source>
</evidence>
<gene>
    <name evidence="1" type="ORF">SAMN05660648_02187</name>
</gene>
<name>A0A1H3YX93_SELRU</name>
<protein>
    <submittedName>
        <fullName evidence="1">PD-(D/E)XK nuclease superfamily protein</fullName>
    </submittedName>
</protein>
<sequence>MEGKITCSLCSVYEHDMDVLLMQAVLSDAGFLALFLDKTDWRSMGLTAVHAELSNTETDLGETDITVILTDGEKKYALLIEDKIDAVAQPEQHQRYLKRGEKAVRDGAFSDYRVFIVCPQKYYDTDNEAVKYEHFVSYEDCAAYFQKGTDTMSPIRYQQVMQAIDKAKRPPQVTVKEEANRFFRKYREYQREHFPHLNMRTKETANGYWPDYQTCYPYEKVVLYHKMSDGVVDLTFTGGKDRLSALEAVCGWLNRNGMTDICAMVTGKSVALRINVPKISYHYGFGNIPADDLDKCFIAVSRMVELAKFLQDVQNFFTEENA</sequence>
<dbReference type="InterPro" id="IPR029470">
    <property type="entry name" value="PDDEXK_4"/>
</dbReference>
<dbReference type="EMBL" id="FNQG01000009">
    <property type="protein sequence ID" value="SEA16060.1"/>
    <property type="molecule type" value="Genomic_DNA"/>
</dbReference>
<evidence type="ECO:0000313" key="1">
    <source>
        <dbReference type="EMBL" id="SEA16060.1"/>
    </source>
</evidence>
<dbReference type="AlphaFoldDB" id="A0A1H3YX93"/>
<dbReference type="Pfam" id="PF14281">
    <property type="entry name" value="PDDEXK_4"/>
    <property type="match status" value="1"/>
</dbReference>
<dbReference type="RefSeq" id="WP_074672718.1">
    <property type="nucleotide sequence ID" value="NZ_FNQG01000009.1"/>
</dbReference>
<proteinExistence type="predicted"/>
<accession>A0A1H3YX93</accession>
<organism evidence="1 2">
    <name type="scientific">Selenomonas ruminantium</name>
    <dbReference type="NCBI Taxonomy" id="971"/>
    <lineage>
        <taxon>Bacteria</taxon>
        <taxon>Bacillati</taxon>
        <taxon>Bacillota</taxon>
        <taxon>Negativicutes</taxon>
        <taxon>Selenomonadales</taxon>
        <taxon>Selenomonadaceae</taxon>
        <taxon>Selenomonas</taxon>
    </lineage>
</organism>